<name>A0A846MX04_9PROT</name>
<dbReference type="InterPro" id="IPR046358">
    <property type="entry name" value="Flagellin_C"/>
</dbReference>
<dbReference type="RefSeq" id="WP_167082206.1">
    <property type="nucleotide sequence ID" value="NZ_BAAADC010000001.1"/>
</dbReference>
<keyword evidence="6" id="KW-0966">Cell projection</keyword>
<dbReference type="SUPFAM" id="SSF64518">
    <property type="entry name" value="Phase 1 flagellin"/>
    <property type="match status" value="1"/>
</dbReference>
<evidence type="ECO:0000256" key="1">
    <source>
        <dbReference type="ARBA" id="ARBA00005709"/>
    </source>
</evidence>
<comment type="subcellular location">
    <subcellularLocation>
        <location evidence="3">Secreted</location>
    </subcellularLocation>
    <subcellularLocation>
        <location evidence="3">Bacterial flagellum</location>
    </subcellularLocation>
</comment>
<evidence type="ECO:0000259" key="5">
    <source>
        <dbReference type="Pfam" id="PF00700"/>
    </source>
</evidence>
<sequence length="274" mass="28567">MLSVNTNSGAMIALQYLNKTQSDMQTTQNAISTGMKVSSAKDDGAVYAIAQNMRGNVAGYKAVSDSMDRAMSTTDVALSAGQSISDLLIQMKQKALSASDKSIDTASRDALNNDFTAMRDQITSIVKNAVFNGYNLLDGSTNAISALASPDGVNSLKVSSENLSLGGSIVTVKSTNQINTVTTAKNMVSVVQASLKNVDAALAKLSAGSKQFSIQLSFTSKLTDTLTTGIGSLVDANMATESAKLTALQTKQQLAVQALSIANSAPQTITQLFQ</sequence>
<dbReference type="InterPro" id="IPR001029">
    <property type="entry name" value="Flagellin_N"/>
</dbReference>
<dbReference type="PANTHER" id="PTHR42792:SF2">
    <property type="entry name" value="FLAGELLIN"/>
    <property type="match status" value="1"/>
</dbReference>
<keyword evidence="6" id="KW-0969">Cilium</keyword>
<dbReference type="Pfam" id="PF00700">
    <property type="entry name" value="Flagellin_C"/>
    <property type="match status" value="1"/>
</dbReference>
<keyword evidence="7" id="KW-1185">Reference proteome</keyword>
<dbReference type="Proteomes" id="UP000570514">
    <property type="component" value="Unassembled WGS sequence"/>
</dbReference>
<feature type="domain" description="Flagellin C-terminal" evidence="5">
    <location>
        <begin position="190"/>
        <end position="273"/>
    </location>
</feature>
<dbReference type="Pfam" id="PF00669">
    <property type="entry name" value="Flagellin_N"/>
    <property type="match status" value="1"/>
</dbReference>
<dbReference type="PANTHER" id="PTHR42792">
    <property type="entry name" value="FLAGELLIN"/>
    <property type="match status" value="1"/>
</dbReference>
<feature type="domain" description="Flagellin N-terminal" evidence="4">
    <location>
        <begin position="4"/>
        <end position="140"/>
    </location>
</feature>
<comment type="caution">
    <text evidence="6">The sequence shown here is derived from an EMBL/GenBank/DDBJ whole genome shotgun (WGS) entry which is preliminary data.</text>
</comment>
<dbReference type="GO" id="GO:0005198">
    <property type="term" value="F:structural molecule activity"/>
    <property type="evidence" value="ECO:0007669"/>
    <property type="project" value="UniProtKB-UniRule"/>
</dbReference>
<evidence type="ECO:0000256" key="2">
    <source>
        <dbReference type="ARBA" id="ARBA00023143"/>
    </source>
</evidence>
<evidence type="ECO:0000259" key="4">
    <source>
        <dbReference type="Pfam" id="PF00669"/>
    </source>
</evidence>
<keyword evidence="6" id="KW-0282">Flagellum</keyword>
<keyword evidence="2 3" id="KW-0975">Bacterial flagellum</keyword>
<dbReference type="EMBL" id="JAASRM010000001">
    <property type="protein sequence ID" value="NIK88074.1"/>
    <property type="molecule type" value="Genomic_DNA"/>
</dbReference>
<organism evidence="6 7">
    <name type="scientific">Rhizomicrobium palustre</name>
    <dbReference type="NCBI Taxonomy" id="189966"/>
    <lineage>
        <taxon>Bacteria</taxon>
        <taxon>Pseudomonadati</taxon>
        <taxon>Pseudomonadota</taxon>
        <taxon>Alphaproteobacteria</taxon>
        <taxon>Micropepsales</taxon>
        <taxon>Micropepsaceae</taxon>
        <taxon>Rhizomicrobium</taxon>
    </lineage>
</organism>
<comment type="similarity">
    <text evidence="1 3">Belongs to the bacterial flagellin family.</text>
</comment>
<evidence type="ECO:0000313" key="7">
    <source>
        <dbReference type="Proteomes" id="UP000570514"/>
    </source>
</evidence>
<proteinExistence type="inferred from homology"/>
<dbReference type="PRINTS" id="PR00207">
    <property type="entry name" value="FLAGELLIN"/>
</dbReference>
<dbReference type="GO" id="GO:0005576">
    <property type="term" value="C:extracellular region"/>
    <property type="evidence" value="ECO:0007669"/>
    <property type="project" value="UniProtKB-SubCell"/>
</dbReference>
<dbReference type="GO" id="GO:0009288">
    <property type="term" value="C:bacterial-type flagellum"/>
    <property type="evidence" value="ECO:0007669"/>
    <property type="project" value="UniProtKB-SubCell"/>
</dbReference>
<dbReference type="Gene3D" id="1.20.1330.10">
    <property type="entry name" value="f41 fragment of flagellin, N-terminal domain"/>
    <property type="match status" value="1"/>
</dbReference>
<dbReference type="AlphaFoldDB" id="A0A846MX04"/>
<dbReference type="InterPro" id="IPR001492">
    <property type="entry name" value="Flagellin"/>
</dbReference>
<reference evidence="6 7" key="1">
    <citation type="submission" date="2020-03" db="EMBL/GenBank/DDBJ databases">
        <title>Genomic Encyclopedia of Type Strains, Phase IV (KMG-IV): sequencing the most valuable type-strain genomes for metagenomic binning, comparative biology and taxonomic classification.</title>
        <authorList>
            <person name="Goeker M."/>
        </authorList>
    </citation>
    <scope>NUCLEOTIDE SEQUENCE [LARGE SCALE GENOMIC DNA]</scope>
    <source>
        <strain evidence="6 7">DSM 19867</strain>
    </source>
</reference>
<comment type="function">
    <text evidence="3">Flagellin is the subunit protein which polymerizes to form the filaments of bacterial flagella.</text>
</comment>
<accession>A0A846MX04</accession>
<protein>
    <recommendedName>
        <fullName evidence="3">Flagellin</fullName>
    </recommendedName>
</protein>
<keyword evidence="3" id="KW-0964">Secreted</keyword>
<evidence type="ECO:0000313" key="6">
    <source>
        <dbReference type="EMBL" id="NIK88074.1"/>
    </source>
</evidence>
<gene>
    <name evidence="6" type="ORF">FHS83_001392</name>
</gene>
<evidence type="ECO:0000256" key="3">
    <source>
        <dbReference type="RuleBase" id="RU362073"/>
    </source>
</evidence>